<dbReference type="EMBL" id="ODYU01000284">
    <property type="protein sequence ID" value="SOQ34776.1"/>
    <property type="molecule type" value="Genomic_DNA"/>
</dbReference>
<feature type="transmembrane region" description="Helical" evidence="1">
    <location>
        <begin position="69"/>
        <end position="86"/>
    </location>
</feature>
<proteinExistence type="predicted"/>
<name>A0A2H1V1Y2_SPOFR</name>
<dbReference type="AlphaFoldDB" id="A0A2H1V1Y2"/>
<keyword evidence="1" id="KW-0472">Membrane</keyword>
<organism evidence="2">
    <name type="scientific">Spodoptera frugiperda</name>
    <name type="common">Fall armyworm</name>
    <dbReference type="NCBI Taxonomy" id="7108"/>
    <lineage>
        <taxon>Eukaryota</taxon>
        <taxon>Metazoa</taxon>
        <taxon>Ecdysozoa</taxon>
        <taxon>Arthropoda</taxon>
        <taxon>Hexapoda</taxon>
        <taxon>Insecta</taxon>
        <taxon>Pterygota</taxon>
        <taxon>Neoptera</taxon>
        <taxon>Endopterygota</taxon>
        <taxon>Lepidoptera</taxon>
        <taxon>Glossata</taxon>
        <taxon>Ditrysia</taxon>
        <taxon>Noctuoidea</taxon>
        <taxon>Noctuidae</taxon>
        <taxon>Amphipyrinae</taxon>
        <taxon>Spodoptera</taxon>
    </lineage>
</organism>
<sequence length="111" mass="12499">MTLSTTWTAVCSELAVDMYDSFGDGSHPMTTLALGEARVRVRLLLTNNYPVSTLAFRAGSLVNPLGSPYYYLVSGLSIVTVYYGKLTSFKMFLDLFMNSKFTIFNEMKYEF</sequence>
<gene>
    <name evidence="2" type="ORF">SFRICE_026286</name>
</gene>
<evidence type="ECO:0000256" key="1">
    <source>
        <dbReference type="SAM" id="Phobius"/>
    </source>
</evidence>
<protein>
    <submittedName>
        <fullName evidence="2">SFRICE_026286</fullName>
    </submittedName>
</protein>
<reference evidence="2" key="1">
    <citation type="submission" date="2016-07" db="EMBL/GenBank/DDBJ databases">
        <authorList>
            <person name="Bretaudeau A."/>
        </authorList>
    </citation>
    <scope>NUCLEOTIDE SEQUENCE</scope>
    <source>
        <strain evidence="2">Rice</strain>
        <tissue evidence="2">Whole body</tissue>
    </source>
</reference>
<evidence type="ECO:0000313" key="2">
    <source>
        <dbReference type="EMBL" id="SOQ34776.1"/>
    </source>
</evidence>
<accession>A0A2H1V1Y2</accession>
<keyword evidence="1" id="KW-0812">Transmembrane</keyword>
<keyword evidence="1" id="KW-1133">Transmembrane helix</keyword>